<dbReference type="AlphaFoldDB" id="A0A6A5ZLC3"/>
<accession>A0A6A5ZLC3</accession>
<sequence>MPLLDPTRLENAPFQLIEFTKNAYDNSPDQDAMPTARRLFLAYALGDHLGAPRFQDAIMNVITEFFDPSNTVYPSILFQTAVTQAYSTLNDPSPPAESPIGYNRFLVDYYIWVYGLDRDQMNMLDGLPGMDVLPPQFQGDVRVVLERIDQDPPQDVNVNFGGGSFWEWLSGGLQKCRYHKHVEDELCFNLIVDNRPIAGSS</sequence>
<reference evidence="1" key="1">
    <citation type="journal article" date="2020" name="Stud. Mycol.">
        <title>101 Dothideomycetes genomes: a test case for predicting lifestyles and emergence of pathogens.</title>
        <authorList>
            <person name="Haridas S."/>
            <person name="Albert R."/>
            <person name="Binder M."/>
            <person name="Bloem J."/>
            <person name="Labutti K."/>
            <person name="Salamov A."/>
            <person name="Andreopoulos B."/>
            <person name="Baker S."/>
            <person name="Barry K."/>
            <person name="Bills G."/>
            <person name="Bluhm B."/>
            <person name="Cannon C."/>
            <person name="Castanera R."/>
            <person name="Culley D."/>
            <person name="Daum C."/>
            <person name="Ezra D."/>
            <person name="Gonzalez J."/>
            <person name="Henrissat B."/>
            <person name="Kuo A."/>
            <person name="Liang C."/>
            <person name="Lipzen A."/>
            <person name="Lutzoni F."/>
            <person name="Magnuson J."/>
            <person name="Mondo S."/>
            <person name="Nolan M."/>
            <person name="Ohm R."/>
            <person name="Pangilinan J."/>
            <person name="Park H.-J."/>
            <person name="Ramirez L."/>
            <person name="Alfaro M."/>
            <person name="Sun H."/>
            <person name="Tritt A."/>
            <person name="Yoshinaga Y."/>
            <person name="Zwiers L.-H."/>
            <person name="Turgeon B."/>
            <person name="Goodwin S."/>
            <person name="Spatafora J."/>
            <person name="Crous P."/>
            <person name="Grigoriev I."/>
        </authorList>
    </citation>
    <scope>NUCLEOTIDE SEQUENCE</scope>
    <source>
        <strain evidence="1">CBS 627.86</strain>
    </source>
</reference>
<evidence type="ECO:0000313" key="2">
    <source>
        <dbReference type="Proteomes" id="UP000799770"/>
    </source>
</evidence>
<dbReference type="Proteomes" id="UP000799770">
    <property type="component" value="Unassembled WGS sequence"/>
</dbReference>
<protein>
    <submittedName>
        <fullName evidence="1">Uncharacterized protein</fullName>
    </submittedName>
</protein>
<dbReference type="OrthoDB" id="3782267at2759"/>
<keyword evidence="2" id="KW-1185">Reference proteome</keyword>
<dbReference type="EMBL" id="ML977316">
    <property type="protein sequence ID" value="KAF2119031.1"/>
    <property type="molecule type" value="Genomic_DNA"/>
</dbReference>
<proteinExistence type="predicted"/>
<name>A0A6A5ZLC3_9PLEO</name>
<organism evidence="1 2">
    <name type="scientific">Lophiotrema nucula</name>
    <dbReference type="NCBI Taxonomy" id="690887"/>
    <lineage>
        <taxon>Eukaryota</taxon>
        <taxon>Fungi</taxon>
        <taxon>Dikarya</taxon>
        <taxon>Ascomycota</taxon>
        <taxon>Pezizomycotina</taxon>
        <taxon>Dothideomycetes</taxon>
        <taxon>Pleosporomycetidae</taxon>
        <taxon>Pleosporales</taxon>
        <taxon>Lophiotremataceae</taxon>
        <taxon>Lophiotrema</taxon>
    </lineage>
</organism>
<gene>
    <name evidence="1" type="ORF">BDV96DRAFT_568937</name>
</gene>
<evidence type="ECO:0000313" key="1">
    <source>
        <dbReference type="EMBL" id="KAF2119031.1"/>
    </source>
</evidence>